<dbReference type="Proteomes" id="UP000602510">
    <property type="component" value="Unassembled WGS sequence"/>
</dbReference>
<accession>A0A833SRI3</accession>
<evidence type="ECO:0000313" key="2">
    <source>
        <dbReference type="Proteomes" id="UP000602510"/>
    </source>
</evidence>
<protein>
    <submittedName>
        <fullName evidence="1">Uncharacterized protein</fullName>
    </submittedName>
</protein>
<dbReference type="EMBL" id="WSZM01000190">
    <property type="protein sequence ID" value="KAF4038672.1"/>
    <property type="molecule type" value="Genomic_DNA"/>
</dbReference>
<name>A0A833SRI3_PHYIN</name>
<gene>
    <name evidence="1" type="ORF">GN244_ATG09200</name>
</gene>
<sequence length="43" mass="4891">MKEIGVEEVAPTPPMKGQGCEELYANVSAIITFMTDKRREEQY</sequence>
<comment type="caution">
    <text evidence="1">The sequence shown here is derived from an EMBL/GenBank/DDBJ whole genome shotgun (WGS) entry which is preliminary data.</text>
</comment>
<organism evidence="1 2">
    <name type="scientific">Phytophthora infestans</name>
    <name type="common">Potato late blight agent</name>
    <name type="synonym">Botrytis infestans</name>
    <dbReference type="NCBI Taxonomy" id="4787"/>
    <lineage>
        <taxon>Eukaryota</taxon>
        <taxon>Sar</taxon>
        <taxon>Stramenopiles</taxon>
        <taxon>Oomycota</taxon>
        <taxon>Peronosporomycetes</taxon>
        <taxon>Peronosporales</taxon>
        <taxon>Peronosporaceae</taxon>
        <taxon>Phytophthora</taxon>
    </lineage>
</organism>
<proteinExistence type="predicted"/>
<evidence type="ECO:0000313" key="1">
    <source>
        <dbReference type="EMBL" id="KAF4038672.1"/>
    </source>
</evidence>
<reference evidence="1" key="1">
    <citation type="submission" date="2020-04" db="EMBL/GenBank/DDBJ databases">
        <title>Hybrid Assembly of Korean Phytophthora infestans isolates.</title>
        <authorList>
            <person name="Prokchorchik M."/>
            <person name="Lee Y."/>
            <person name="Seo J."/>
            <person name="Cho J.-H."/>
            <person name="Park Y.-E."/>
            <person name="Jang D.-C."/>
            <person name="Im J.-S."/>
            <person name="Choi J.-G."/>
            <person name="Park H.-J."/>
            <person name="Lee G.-B."/>
            <person name="Lee Y.-G."/>
            <person name="Hong S.-Y."/>
            <person name="Cho K."/>
            <person name="Sohn K.H."/>
        </authorList>
    </citation>
    <scope>NUCLEOTIDE SEQUENCE</scope>
    <source>
        <strain evidence="1">KR_1_A1</strain>
    </source>
</reference>
<keyword evidence="2" id="KW-1185">Reference proteome</keyword>
<dbReference type="AlphaFoldDB" id="A0A833SRI3"/>